<sequence length="97" mass="10789">MNKLDLILYIKTGNISSLLYLMALLIILIPITIVFVTDVPFSSTFSKISINTAFAFVMAGKILTLIKKKKTDKNIFVDIGILIGIFMAFIFNLTNLA</sequence>
<evidence type="ECO:0000313" key="5">
    <source>
        <dbReference type="Proteomes" id="UP000030905"/>
    </source>
</evidence>
<proteinExistence type="predicted"/>
<dbReference type="KEGG" id="cpae:CPAST_c08970"/>
<evidence type="ECO:0000256" key="1">
    <source>
        <dbReference type="SAM" id="Phobius"/>
    </source>
</evidence>
<reference evidence="3 4" key="3">
    <citation type="journal article" name="Genome Announc.">
        <title>Improved Draft Genome Sequence of Clostridium pasteurianum Strain ATCC 6013 (DSM 525) Using a Hybrid Next-Generation Sequencing Approach.</title>
        <authorList>
            <person name="Pyne M.E."/>
            <person name="Utturkar S."/>
            <person name="Brown S.D."/>
            <person name="Moo-Young M."/>
            <person name="Chung D.A."/>
            <person name="Chou C.P."/>
        </authorList>
    </citation>
    <scope>NUCLEOTIDE SEQUENCE [LARGE SCALE GENOMIC DNA]</scope>
    <source>
        <strain evidence="3 4">ATCC 6013</strain>
    </source>
</reference>
<evidence type="ECO:0000313" key="2">
    <source>
        <dbReference type="EMBL" id="AJA50985.1"/>
    </source>
</evidence>
<feature type="transmembrane region" description="Helical" evidence="1">
    <location>
        <begin position="48"/>
        <end position="66"/>
    </location>
</feature>
<organism evidence="2 5">
    <name type="scientific">Clostridium pasteurianum DSM 525 = ATCC 6013</name>
    <dbReference type="NCBI Taxonomy" id="1262449"/>
    <lineage>
        <taxon>Bacteria</taxon>
        <taxon>Bacillati</taxon>
        <taxon>Bacillota</taxon>
        <taxon>Clostridia</taxon>
        <taxon>Eubacteriales</taxon>
        <taxon>Clostridiaceae</taxon>
        <taxon>Clostridium</taxon>
    </lineage>
</organism>
<gene>
    <name evidence="2" type="ORF">CLPA_c08970</name>
    <name evidence="3" type="ORF">CP6013_02254</name>
</gene>
<dbReference type="AlphaFoldDB" id="A0A0H3J2G7"/>
<feature type="transmembrane region" description="Helical" evidence="1">
    <location>
        <begin position="75"/>
        <end position="94"/>
    </location>
</feature>
<keyword evidence="1" id="KW-0472">Membrane</keyword>
<evidence type="ECO:0000313" key="4">
    <source>
        <dbReference type="Proteomes" id="UP000028042"/>
    </source>
</evidence>
<reference evidence="3" key="2">
    <citation type="submission" date="2015-10" db="EMBL/GenBank/DDBJ databases">
        <title>Improved Draft Genome Sequence of Clostridium pasteurianum Strain ATCC 6013 (DSM 525) Using a Hybrid Next-Generation Sequencing Approach.</title>
        <authorList>
            <person name="Pyne M.E."/>
            <person name="Utturkar S.M."/>
            <person name="Brown S.D."/>
            <person name="Moo-Young M."/>
            <person name="Chung D.A."/>
            <person name="Chou P.C."/>
        </authorList>
    </citation>
    <scope>NUCLEOTIDE SEQUENCE</scope>
    <source>
        <strain evidence="3">ATCC 6013</strain>
    </source>
</reference>
<keyword evidence="1" id="KW-0812">Transmembrane</keyword>
<dbReference type="Proteomes" id="UP000030905">
    <property type="component" value="Chromosome"/>
</dbReference>
<dbReference type="PATRIC" id="fig|1262449.3.peg.3320"/>
<dbReference type="KEGG" id="cpat:CLPA_c08970"/>
<protein>
    <submittedName>
        <fullName evidence="2">Uncharacterized protein</fullName>
    </submittedName>
</protein>
<dbReference type="RefSeq" id="WP_003447103.1">
    <property type="nucleotide sequence ID" value="NZ_ANZB01000013.1"/>
</dbReference>
<keyword evidence="5" id="KW-1185">Reference proteome</keyword>
<feature type="transmembrane region" description="Helical" evidence="1">
    <location>
        <begin position="18"/>
        <end position="36"/>
    </location>
</feature>
<accession>A0A0H3J2G7</accession>
<dbReference type="GeneID" id="93073104"/>
<dbReference type="EMBL" id="JPGY02000001">
    <property type="protein sequence ID" value="KRU13006.1"/>
    <property type="molecule type" value="Genomic_DNA"/>
</dbReference>
<dbReference type="Proteomes" id="UP000028042">
    <property type="component" value="Unassembled WGS sequence"/>
</dbReference>
<evidence type="ECO:0000313" key="3">
    <source>
        <dbReference type="EMBL" id="KRU13006.1"/>
    </source>
</evidence>
<reference evidence="2 5" key="1">
    <citation type="journal article" date="2015" name="Genome Announc.">
        <title>Complete Genome Sequence of the Nitrogen-Fixing and Solvent-Producing Clostridium pasteurianum DSM 525.</title>
        <authorList>
            <person name="Poehlein A."/>
            <person name="Grosse-Honebrink A."/>
            <person name="Zhang Y."/>
            <person name="Minton N.P."/>
            <person name="Daniel R."/>
        </authorList>
    </citation>
    <scope>NUCLEOTIDE SEQUENCE [LARGE SCALE GENOMIC DNA]</scope>
    <source>
        <strain evidence="2">DSM 525</strain>
        <strain evidence="5">DSM 525 / ATCC 6013</strain>
    </source>
</reference>
<dbReference type="EMBL" id="CP009268">
    <property type="protein sequence ID" value="AJA50985.1"/>
    <property type="molecule type" value="Genomic_DNA"/>
</dbReference>
<keyword evidence="1" id="KW-1133">Transmembrane helix</keyword>
<dbReference type="eggNOG" id="ENOG50324I8">
    <property type="taxonomic scope" value="Bacteria"/>
</dbReference>
<name>A0A0H3J2G7_CLOPA</name>